<proteinExistence type="predicted"/>
<dbReference type="EMBL" id="CM027681">
    <property type="protein sequence ID" value="KAG0541550.1"/>
    <property type="molecule type" value="Genomic_DNA"/>
</dbReference>
<evidence type="ECO:0000259" key="2">
    <source>
        <dbReference type="Pfam" id="PF13968"/>
    </source>
</evidence>
<accession>A0A921RKT2</accession>
<comment type="caution">
    <text evidence="3">The sequence shown here is derived from an EMBL/GenBank/DDBJ whole genome shotgun (WGS) entry which is preliminary data.</text>
</comment>
<feature type="transmembrane region" description="Helical" evidence="1">
    <location>
        <begin position="157"/>
        <end position="175"/>
    </location>
</feature>
<dbReference type="AlphaFoldDB" id="A0A921RKT2"/>
<feature type="transmembrane region" description="Helical" evidence="1">
    <location>
        <begin position="44"/>
        <end position="64"/>
    </location>
</feature>
<dbReference type="Pfam" id="PF13968">
    <property type="entry name" value="DUF4220"/>
    <property type="match status" value="1"/>
</dbReference>
<dbReference type="InterPro" id="IPR025315">
    <property type="entry name" value="DUF4220"/>
</dbReference>
<feature type="transmembrane region" description="Helical" evidence="1">
    <location>
        <begin position="181"/>
        <end position="200"/>
    </location>
</feature>
<sequence length="594" mass="68232">MAGVNSTAICFDDASLQQCSSSIRCSHESVSAFQKTMGGTLLRVNMLVLTDAVLAGVIVAIGAFAQRYRHHPFTRFIFLGATTLLLPITSYVVSTISTNTNDYVNNKKLATLAASCRGGFHYFTAVSWAFLIQITMINTSVIVAVDDREGRNRGPPIQLLFQGLWTIYLGVYAMGPIMTDIWQLYLELMLFAIICAKIVLKYYAFVKARRSFAFARNPRLISGYMAQRQQQEAIEPNGLLVGEDQAPPLLVMGEDNSAEKGPHGYFVNNTIGLVTINTVWQFNDEVVQPMQDLCLSFSLFKLLRCRFARYEHANDRSMETLNFFWNFLLRGGNHHERVFRVIADELCFIQDYYFSSLPISYSKYWLPILSVSISLLSITYCILATRFIMMGLLSNWKAKYNRQLHCHFWCNERHLISTRQDKNFGSFLFDDISLFFSYFVIAEVRYIASYIFSNWTKVALICHYINHVALQHSDCIRKCFGFLFQCKWKHMKHWDEKMGQSSVLVVHPRTTPLVLLRRLLCLPDLDRSVKIPNAVKASIIHTLRCYRHEWHRLGKGTESLRHHSQVGNRFLSFCDSDSTSETNDFRSTGRSWSL</sequence>
<feature type="domain" description="DUF4220" evidence="2">
    <location>
        <begin position="81"/>
        <end position="504"/>
    </location>
</feature>
<feature type="transmembrane region" description="Helical" evidence="1">
    <location>
        <begin position="120"/>
        <end position="145"/>
    </location>
</feature>
<organism evidence="3 4">
    <name type="scientific">Sorghum bicolor</name>
    <name type="common">Sorghum</name>
    <name type="synonym">Sorghum vulgare</name>
    <dbReference type="NCBI Taxonomy" id="4558"/>
    <lineage>
        <taxon>Eukaryota</taxon>
        <taxon>Viridiplantae</taxon>
        <taxon>Streptophyta</taxon>
        <taxon>Embryophyta</taxon>
        <taxon>Tracheophyta</taxon>
        <taxon>Spermatophyta</taxon>
        <taxon>Magnoliopsida</taxon>
        <taxon>Liliopsida</taxon>
        <taxon>Poales</taxon>
        <taxon>Poaceae</taxon>
        <taxon>PACMAD clade</taxon>
        <taxon>Panicoideae</taxon>
        <taxon>Andropogonodae</taxon>
        <taxon>Andropogoneae</taxon>
        <taxon>Sorghinae</taxon>
        <taxon>Sorghum</taxon>
    </lineage>
</organism>
<keyword evidence="1" id="KW-0812">Transmembrane</keyword>
<gene>
    <name evidence="3" type="ORF">BDA96_02G026100</name>
</gene>
<evidence type="ECO:0000256" key="1">
    <source>
        <dbReference type="SAM" id="Phobius"/>
    </source>
</evidence>
<feature type="transmembrane region" description="Helical" evidence="1">
    <location>
        <begin position="432"/>
        <end position="452"/>
    </location>
</feature>
<feature type="transmembrane region" description="Helical" evidence="1">
    <location>
        <begin position="76"/>
        <end position="100"/>
    </location>
</feature>
<dbReference type="PANTHER" id="PTHR31325">
    <property type="entry name" value="OS01G0798800 PROTEIN-RELATED"/>
    <property type="match status" value="1"/>
</dbReference>
<evidence type="ECO:0000313" key="3">
    <source>
        <dbReference type="EMBL" id="KAG0541550.1"/>
    </source>
</evidence>
<protein>
    <recommendedName>
        <fullName evidence="2">DUF4220 domain-containing protein</fullName>
    </recommendedName>
</protein>
<reference evidence="3" key="2">
    <citation type="submission" date="2020-10" db="EMBL/GenBank/DDBJ databases">
        <authorList>
            <person name="Cooper E.A."/>
            <person name="Brenton Z.W."/>
            <person name="Flinn B.S."/>
            <person name="Jenkins J."/>
            <person name="Shu S."/>
            <person name="Flowers D."/>
            <person name="Luo F."/>
            <person name="Wang Y."/>
            <person name="Xia P."/>
            <person name="Barry K."/>
            <person name="Daum C."/>
            <person name="Lipzen A."/>
            <person name="Yoshinaga Y."/>
            <person name="Schmutz J."/>
            <person name="Saski C."/>
            <person name="Vermerris W."/>
            <person name="Kresovich S."/>
        </authorList>
    </citation>
    <scope>NUCLEOTIDE SEQUENCE</scope>
</reference>
<dbReference type="Proteomes" id="UP000807115">
    <property type="component" value="Chromosome 2"/>
</dbReference>
<evidence type="ECO:0000313" key="4">
    <source>
        <dbReference type="Proteomes" id="UP000807115"/>
    </source>
</evidence>
<feature type="transmembrane region" description="Helical" evidence="1">
    <location>
        <begin position="364"/>
        <end position="389"/>
    </location>
</feature>
<reference evidence="3" key="1">
    <citation type="journal article" date="2019" name="BMC Genomics">
        <title>A new reference genome for Sorghum bicolor reveals high levels of sequence similarity between sweet and grain genotypes: implications for the genetics of sugar metabolism.</title>
        <authorList>
            <person name="Cooper E.A."/>
            <person name="Brenton Z.W."/>
            <person name="Flinn B.S."/>
            <person name="Jenkins J."/>
            <person name="Shu S."/>
            <person name="Flowers D."/>
            <person name="Luo F."/>
            <person name="Wang Y."/>
            <person name="Xia P."/>
            <person name="Barry K."/>
            <person name="Daum C."/>
            <person name="Lipzen A."/>
            <person name="Yoshinaga Y."/>
            <person name="Schmutz J."/>
            <person name="Saski C."/>
            <person name="Vermerris W."/>
            <person name="Kresovich S."/>
        </authorList>
    </citation>
    <scope>NUCLEOTIDE SEQUENCE</scope>
</reference>
<keyword evidence="1" id="KW-1133">Transmembrane helix</keyword>
<name>A0A921RKT2_SORBI</name>
<keyword evidence="1" id="KW-0472">Membrane</keyword>